<dbReference type="GO" id="GO:0009055">
    <property type="term" value="F:electron transfer activity"/>
    <property type="evidence" value="ECO:0007669"/>
    <property type="project" value="InterPro"/>
</dbReference>
<dbReference type="PANTHER" id="PTHR33546:SF1">
    <property type="entry name" value="LARGE, MULTIFUNCTIONAL SECRETED PROTEIN"/>
    <property type="match status" value="1"/>
</dbReference>
<feature type="region of interest" description="Disordered" evidence="5">
    <location>
        <begin position="486"/>
        <end position="508"/>
    </location>
</feature>
<keyword evidence="3 4" id="KW-0408">Iron</keyword>
<dbReference type="Pfam" id="PF23500">
    <property type="entry name" value="DUF7133"/>
    <property type="match status" value="1"/>
</dbReference>
<proteinExistence type="predicted"/>
<dbReference type="SUPFAM" id="SSF48371">
    <property type="entry name" value="ARM repeat"/>
    <property type="match status" value="1"/>
</dbReference>
<dbReference type="Pfam" id="PF04734">
    <property type="entry name" value="Ceramidase_alk"/>
    <property type="match status" value="1"/>
</dbReference>
<dbReference type="NCBIfam" id="TIGR02604">
    <property type="entry name" value="Piru_Ver_Nterm"/>
    <property type="match status" value="1"/>
</dbReference>
<reference evidence="7 8" key="1">
    <citation type="submission" date="2018-07" db="EMBL/GenBank/DDBJ databases">
        <title>Comparative genomes isolates from brazilian mangrove.</title>
        <authorList>
            <person name="De Araujo J.E."/>
            <person name="Taketani R.G."/>
            <person name="Silva M.C.P."/>
            <person name="Lourenco M.V."/>
            <person name="Oliveira V.M."/>
            <person name="Andreote F.D."/>
        </authorList>
    </citation>
    <scope>NUCLEOTIDE SEQUENCE [LARGE SCALE GENOMIC DNA]</scope>
    <source>
        <strain evidence="7 8">HEX PRIS-MGV</strain>
    </source>
</reference>
<evidence type="ECO:0000256" key="3">
    <source>
        <dbReference type="ARBA" id="ARBA00023004"/>
    </source>
</evidence>
<feature type="compositionally biased region" description="Basic and acidic residues" evidence="5">
    <location>
        <begin position="486"/>
        <end position="498"/>
    </location>
</feature>
<comment type="caution">
    <text evidence="7">The sequence shown here is derived from an EMBL/GenBank/DDBJ whole genome shotgun (WGS) entry which is preliminary data.</text>
</comment>
<dbReference type="InterPro" id="IPR011042">
    <property type="entry name" value="6-blade_b-propeller_TolB-like"/>
</dbReference>
<sequence length="1434" mass="156672">MSEPASNSLLRLKVHNLMHAPVFSSKQRFNCLLTFIVSLAVWGLSCIWSINIAQAEENNLGGLTLCPLPGEGDTLRQIGAASIEITPQQPILLSGYAARNHQLQLNIKHSLWAHALVVSDEASPPAILLTVDNVGVPASIRQVVTNRLEKQYSIAPQRVTICSTHTHGGPMLTGVLENLLTREMTPGERAAVDGYTNALVEKLVEVAAKALQQRQPGYLLRGNGKVDFAINRRGEMVTDHSLPLLVAVDKQGKPFALVANYACHCVSASSGMLLTGDWAGCAVAELRQQLPGVVGIVTIGCGGDQNPADKGGVAASERQGKQLADEVIRVLQTNLKPVNGPLRIDYQEIELPLAELPTEKQWQELATSKGIEGYHAQANLKRLERGETLTDRVTYPIQTWQFGNDLAMVFLSDEVVVDYALLIKGKHGDQTWVSGYSNDVSCYIPSERVLRRGGYEGRTSMLWYDKPSPFAAGLEKKILDEVDRQLTPEPKSSGDHTRTGGVAPRSPQESIRTMLLDDRFRVEVVAAEPLVVDPVAIDFGPDGKLWVVEMNDYPLGVEGMPAGGGRVKFLEDSNHDGHYDQATLFLEGLPYPTGVKAWGNGVLICSAPDVIYAEDTNGDGHADVRRVVLRGFATHNYQARVNSLSLGLDSWWYGAGGIFGGKLQSESMADVDAENRDFRFQPETGAVEAVSGRTQQGRARDDWGNWFGCTNSNLLYHYPSVQHYYERNPLASSPNPIRSLSSGERLFPVGELVRFSQSGAKGAPTSVCGLEIYRDELLGQAFSNNAFVCEPVNQLVHRRELVLSDSNITSRRAPEEQQREFLASTDNWFRPVQVRTAPDGSLWVVDMYRYVIEHPKFISDQVKEKLDVRAGDDRGRIYRIIPADQSSATLPNLRELSTSELTNQLDTVNGTLRDMVHAELLFRRDTASLPLLKKLAVEAALPQVRLQAFCALAGLGGIDDNMLAQVSHDPHFAVRRWAVLIAEQRLAEDPQGEKWILQALADPATEVRIQAAYSLGECHSESAATLLAQHLFAASTDTTVRAALRASLHAGNAQTVLEALNALPADHQKNYRDCLIAVAQVGEPAIAEKALALSAEDADSFNTTARIVEVLAKRQLPLEKLAALPGFADQMQAIALNDSASVEQRTAAIELLATILADSKTTSLLLELLTPRQPPEVQAKALTMIFKTRSVAGQQAILDQLSSLSPVLQTAAIGEYLARPESTLILLAGLESGQVPRAMIDLADRQKLFDHPSPEIHKRATQYFASSSQGSLQKKIEQFRRADLTGGDSVAGRALFQQQCAACHRYDDLGSVVGPDLQALTDRTKDFMVTAILDPNAAVDRRYATYSVLLNDGRVLGGILAEESNQAITLKEKEGVERRILRSDIEMIKGTGKSLMPEGLEQVISREGMQDLLAFLKAVELQAAAPKSQSTIPN</sequence>
<dbReference type="InterPro" id="IPR016024">
    <property type="entry name" value="ARM-type_fold"/>
</dbReference>
<dbReference type="InterPro" id="IPR011989">
    <property type="entry name" value="ARM-like"/>
</dbReference>
<feature type="domain" description="Cytochrome c" evidence="6">
    <location>
        <begin position="1287"/>
        <end position="1420"/>
    </location>
</feature>
<dbReference type="InterPro" id="IPR013428">
    <property type="entry name" value="Membrane-bound_put_N"/>
</dbReference>
<evidence type="ECO:0000256" key="5">
    <source>
        <dbReference type="SAM" id="MobiDB-lite"/>
    </source>
</evidence>
<dbReference type="Gene3D" id="1.25.10.10">
    <property type="entry name" value="Leucine-rich Repeat Variant"/>
    <property type="match status" value="1"/>
</dbReference>
<dbReference type="PROSITE" id="PS51007">
    <property type="entry name" value="CYTC"/>
    <property type="match status" value="1"/>
</dbReference>
<dbReference type="NCBIfam" id="TIGR02603">
    <property type="entry name" value="CxxCH_TIGR02603"/>
    <property type="match status" value="1"/>
</dbReference>
<dbReference type="PANTHER" id="PTHR33546">
    <property type="entry name" value="LARGE, MULTIFUNCTIONAL SECRETED PROTEIN-RELATED"/>
    <property type="match status" value="1"/>
</dbReference>
<dbReference type="InterPro" id="IPR009056">
    <property type="entry name" value="Cyt_c-like_dom"/>
</dbReference>
<dbReference type="Pfam" id="PF00034">
    <property type="entry name" value="Cytochrom_C"/>
    <property type="match status" value="1"/>
</dbReference>
<keyword evidence="2 4" id="KW-0479">Metal-binding</keyword>
<dbReference type="EMBL" id="QPEX01000010">
    <property type="protein sequence ID" value="RCS54082.1"/>
    <property type="molecule type" value="Genomic_DNA"/>
</dbReference>
<dbReference type="Proteomes" id="UP000253562">
    <property type="component" value="Unassembled WGS sequence"/>
</dbReference>
<dbReference type="GO" id="GO:0020037">
    <property type="term" value="F:heme binding"/>
    <property type="evidence" value="ECO:0007669"/>
    <property type="project" value="InterPro"/>
</dbReference>
<name>A0A368KY39_9BACT</name>
<dbReference type="SUPFAM" id="SSF50952">
    <property type="entry name" value="Soluble quinoprotein glucose dehydrogenase"/>
    <property type="match status" value="1"/>
</dbReference>
<accession>A0A368KY39</accession>
<dbReference type="Pfam" id="PF13646">
    <property type="entry name" value="HEAT_2"/>
    <property type="match status" value="1"/>
</dbReference>
<evidence type="ECO:0000256" key="2">
    <source>
        <dbReference type="ARBA" id="ARBA00022723"/>
    </source>
</evidence>
<evidence type="ECO:0000313" key="8">
    <source>
        <dbReference type="Proteomes" id="UP000253562"/>
    </source>
</evidence>
<organism evidence="7 8">
    <name type="scientific">Bremerella cremea</name>
    <dbReference type="NCBI Taxonomy" id="1031537"/>
    <lineage>
        <taxon>Bacteria</taxon>
        <taxon>Pseudomonadati</taxon>
        <taxon>Planctomycetota</taxon>
        <taxon>Planctomycetia</taxon>
        <taxon>Pirellulales</taxon>
        <taxon>Pirellulaceae</taxon>
        <taxon>Bremerella</taxon>
    </lineage>
</organism>
<evidence type="ECO:0000259" key="6">
    <source>
        <dbReference type="PROSITE" id="PS51007"/>
    </source>
</evidence>
<dbReference type="Gene3D" id="1.10.760.10">
    <property type="entry name" value="Cytochrome c-like domain"/>
    <property type="match status" value="1"/>
</dbReference>
<dbReference type="InterPro" id="IPR011041">
    <property type="entry name" value="Quinoprot_gluc/sorb_DH_b-prop"/>
</dbReference>
<evidence type="ECO:0000256" key="4">
    <source>
        <dbReference type="PROSITE-ProRule" id="PRU00433"/>
    </source>
</evidence>
<dbReference type="OrthoDB" id="230287at2"/>
<dbReference type="InterPro" id="IPR031329">
    <property type="entry name" value="NEUT/ALK_ceramidase_N"/>
</dbReference>
<keyword evidence="1 4" id="KW-0349">Heme</keyword>
<protein>
    <submittedName>
        <fullName evidence="7">Dehydrogenase</fullName>
    </submittedName>
</protein>
<dbReference type="RefSeq" id="WP_114367149.1">
    <property type="nucleotide sequence ID" value="NZ_QPEX01000010.1"/>
</dbReference>
<dbReference type="Gene3D" id="2.120.10.30">
    <property type="entry name" value="TolB, C-terminal domain"/>
    <property type="match status" value="1"/>
</dbReference>
<dbReference type="InterPro" id="IPR036909">
    <property type="entry name" value="Cyt_c-like_dom_sf"/>
</dbReference>
<dbReference type="InterPro" id="IPR013427">
    <property type="entry name" value="Haem-bd_dom_put"/>
</dbReference>
<gene>
    <name evidence="7" type="ORF">DTL42_02720</name>
</gene>
<evidence type="ECO:0000256" key="1">
    <source>
        <dbReference type="ARBA" id="ARBA00022617"/>
    </source>
</evidence>
<evidence type="ECO:0000313" key="7">
    <source>
        <dbReference type="EMBL" id="RCS54082.1"/>
    </source>
</evidence>
<dbReference type="InterPro" id="IPR055557">
    <property type="entry name" value="DUF7133"/>
</dbReference>
<dbReference type="GO" id="GO:0046872">
    <property type="term" value="F:metal ion binding"/>
    <property type="evidence" value="ECO:0007669"/>
    <property type="project" value="UniProtKB-KW"/>
</dbReference>
<dbReference type="SUPFAM" id="SSF46626">
    <property type="entry name" value="Cytochrome c"/>
    <property type="match status" value="1"/>
</dbReference>